<name>A0A837HSM0_9BACT</name>
<feature type="region of interest" description="Disordered" evidence="1">
    <location>
        <begin position="47"/>
        <end position="72"/>
    </location>
</feature>
<dbReference type="Pfam" id="PF01464">
    <property type="entry name" value="SLT"/>
    <property type="match status" value="1"/>
</dbReference>
<dbReference type="EMBL" id="LBWL01000002">
    <property type="protein sequence ID" value="KKR09572.1"/>
    <property type="molecule type" value="Genomic_DNA"/>
</dbReference>
<evidence type="ECO:0000313" key="4">
    <source>
        <dbReference type="Proteomes" id="UP000033996"/>
    </source>
</evidence>
<dbReference type="InterPro" id="IPR023346">
    <property type="entry name" value="Lysozyme-like_dom_sf"/>
</dbReference>
<evidence type="ECO:0000259" key="2">
    <source>
        <dbReference type="Pfam" id="PF01464"/>
    </source>
</evidence>
<evidence type="ECO:0000313" key="3">
    <source>
        <dbReference type="EMBL" id="KKR09572.1"/>
    </source>
</evidence>
<proteinExistence type="predicted"/>
<protein>
    <recommendedName>
        <fullName evidence="2">Transglycosylase SLT domain-containing protein</fullName>
    </recommendedName>
</protein>
<reference evidence="3 4" key="1">
    <citation type="journal article" date="2015" name="Nature">
        <title>rRNA introns, odd ribosomes, and small enigmatic genomes across a large radiation of phyla.</title>
        <authorList>
            <person name="Brown C.T."/>
            <person name="Hug L.A."/>
            <person name="Thomas B.C."/>
            <person name="Sharon I."/>
            <person name="Castelle C.J."/>
            <person name="Singh A."/>
            <person name="Wilkins M.J."/>
            <person name="Williams K.H."/>
            <person name="Banfield J.F."/>
        </authorList>
    </citation>
    <scope>NUCLEOTIDE SEQUENCE [LARGE SCALE GENOMIC DNA]</scope>
</reference>
<feature type="domain" description="Transglycosylase SLT" evidence="2">
    <location>
        <begin position="90"/>
        <end position="152"/>
    </location>
</feature>
<comment type="caution">
    <text evidence="3">The sequence shown here is derived from an EMBL/GenBank/DDBJ whole genome shotgun (WGS) entry which is preliminary data.</text>
</comment>
<dbReference type="InterPro" id="IPR008258">
    <property type="entry name" value="Transglycosylase_SLT_dom_1"/>
</dbReference>
<dbReference type="AlphaFoldDB" id="A0A837HSM0"/>
<evidence type="ECO:0000256" key="1">
    <source>
        <dbReference type="SAM" id="MobiDB-lite"/>
    </source>
</evidence>
<gene>
    <name evidence="3" type="ORF">UT35_C0002G0022</name>
</gene>
<sequence length="169" mass="18034">MALASAVNLAIMPPEPKVINIAYASPKSTLASSALVVSVIPDTPEKSLALNEKRGDEGKDEEGDGSTSGGIVGLENDNVAGIKGLIKQYFPKEPLMVKIADCESSLIQSAKNKKSSAKGILQIIDGTWEFFKCEGDVLNAKDNLKCGVKILEGQGLSAWQESFSCWKNF</sequence>
<organism evidence="3 4">
    <name type="scientific">Candidatus Yanofskybacteria bacterium GW2011_GWD1_39_16</name>
    <dbReference type="NCBI Taxonomy" id="1619030"/>
    <lineage>
        <taxon>Bacteria</taxon>
        <taxon>Candidatus Yanofskyibacteriota</taxon>
    </lineage>
</organism>
<accession>A0A837HSM0</accession>
<dbReference type="SUPFAM" id="SSF53955">
    <property type="entry name" value="Lysozyme-like"/>
    <property type="match status" value="1"/>
</dbReference>
<dbReference type="Proteomes" id="UP000033996">
    <property type="component" value="Unassembled WGS sequence"/>
</dbReference>
<dbReference type="Gene3D" id="1.10.530.10">
    <property type="match status" value="1"/>
</dbReference>